<name>A0A0A9A8Y3_ARUDO</name>
<accession>A0A0A9A8Y3</accession>
<dbReference type="EMBL" id="GBRH01252430">
    <property type="protein sequence ID" value="JAD45465.1"/>
    <property type="molecule type" value="Transcribed_RNA"/>
</dbReference>
<protein>
    <submittedName>
        <fullName evidence="1">Uncharacterized protein</fullName>
    </submittedName>
</protein>
<reference evidence="1" key="1">
    <citation type="submission" date="2014-09" db="EMBL/GenBank/DDBJ databases">
        <authorList>
            <person name="Magalhaes I.L.F."/>
            <person name="Oliveira U."/>
            <person name="Santos F.R."/>
            <person name="Vidigal T.H.D.A."/>
            <person name="Brescovit A.D."/>
            <person name="Santos A.J."/>
        </authorList>
    </citation>
    <scope>NUCLEOTIDE SEQUENCE</scope>
    <source>
        <tissue evidence="1">Shoot tissue taken approximately 20 cm above the soil surface</tissue>
    </source>
</reference>
<sequence length="49" mass="5491">MRVTPPLTLAGIILELKMWTTAQHSLPVLHKTCEGLCRMARRCCALLRG</sequence>
<proteinExistence type="predicted"/>
<dbReference type="AlphaFoldDB" id="A0A0A9A8Y3"/>
<organism evidence="1">
    <name type="scientific">Arundo donax</name>
    <name type="common">Giant reed</name>
    <name type="synonym">Donax arundinaceus</name>
    <dbReference type="NCBI Taxonomy" id="35708"/>
    <lineage>
        <taxon>Eukaryota</taxon>
        <taxon>Viridiplantae</taxon>
        <taxon>Streptophyta</taxon>
        <taxon>Embryophyta</taxon>
        <taxon>Tracheophyta</taxon>
        <taxon>Spermatophyta</taxon>
        <taxon>Magnoliopsida</taxon>
        <taxon>Liliopsida</taxon>
        <taxon>Poales</taxon>
        <taxon>Poaceae</taxon>
        <taxon>PACMAD clade</taxon>
        <taxon>Arundinoideae</taxon>
        <taxon>Arundineae</taxon>
        <taxon>Arundo</taxon>
    </lineage>
</organism>
<reference evidence="1" key="2">
    <citation type="journal article" date="2015" name="Data Brief">
        <title>Shoot transcriptome of the giant reed, Arundo donax.</title>
        <authorList>
            <person name="Barrero R.A."/>
            <person name="Guerrero F.D."/>
            <person name="Moolhuijzen P."/>
            <person name="Goolsby J.A."/>
            <person name="Tidwell J."/>
            <person name="Bellgard S.E."/>
            <person name="Bellgard M.I."/>
        </authorList>
    </citation>
    <scope>NUCLEOTIDE SEQUENCE</scope>
    <source>
        <tissue evidence="1">Shoot tissue taken approximately 20 cm above the soil surface</tissue>
    </source>
</reference>
<evidence type="ECO:0000313" key="1">
    <source>
        <dbReference type="EMBL" id="JAD45465.1"/>
    </source>
</evidence>